<evidence type="ECO:0000313" key="6">
    <source>
        <dbReference type="Proteomes" id="UP000645828"/>
    </source>
</evidence>
<evidence type="ECO:0000256" key="1">
    <source>
        <dbReference type="ARBA" id="ARBA00008596"/>
    </source>
</evidence>
<evidence type="ECO:0000313" key="5">
    <source>
        <dbReference type="EMBL" id="CAD7683693.1"/>
    </source>
</evidence>
<comment type="similarity">
    <text evidence="1 4">Belongs to the eukaryotic ribosomal protein eS26 family.</text>
</comment>
<dbReference type="InterPro" id="IPR038551">
    <property type="entry name" value="Ribosomal_eS26_sf"/>
</dbReference>
<keyword evidence="2 4" id="KW-0689">Ribosomal protein</keyword>
<dbReference type="GO" id="GO:0006412">
    <property type="term" value="P:translation"/>
    <property type="evidence" value="ECO:0007669"/>
    <property type="project" value="InterPro"/>
</dbReference>
<comment type="caution">
    <text evidence="5">The sequence shown here is derived from an EMBL/GenBank/DDBJ whole genome shotgun (WGS) entry which is preliminary data.</text>
</comment>
<dbReference type="GO" id="GO:0003729">
    <property type="term" value="F:mRNA binding"/>
    <property type="evidence" value="ECO:0007669"/>
    <property type="project" value="TreeGrafter"/>
</dbReference>
<dbReference type="Gene3D" id="3.30.1740.20">
    <property type="entry name" value="Ribosomal protein S26e"/>
    <property type="match status" value="1"/>
</dbReference>
<dbReference type="PANTHER" id="PTHR12538">
    <property type="entry name" value="40S RIBOSOMAL PROTEIN S26"/>
    <property type="match status" value="1"/>
</dbReference>
<name>A0A811Z0X1_NYCPR</name>
<dbReference type="EMBL" id="CAJHUB010000755">
    <property type="protein sequence ID" value="CAD7683693.1"/>
    <property type="molecule type" value="Genomic_DNA"/>
</dbReference>
<dbReference type="AlphaFoldDB" id="A0A811Z0X1"/>
<keyword evidence="6" id="KW-1185">Reference proteome</keyword>
<organism evidence="5 6">
    <name type="scientific">Nyctereutes procyonoides</name>
    <name type="common">Raccoon dog</name>
    <name type="synonym">Canis procyonoides</name>
    <dbReference type="NCBI Taxonomy" id="34880"/>
    <lineage>
        <taxon>Eukaryota</taxon>
        <taxon>Metazoa</taxon>
        <taxon>Chordata</taxon>
        <taxon>Craniata</taxon>
        <taxon>Vertebrata</taxon>
        <taxon>Euteleostomi</taxon>
        <taxon>Mammalia</taxon>
        <taxon>Eutheria</taxon>
        <taxon>Laurasiatheria</taxon>
        <taxon>Carnivora</taxon>
        <taxon>Caniformia</taxon>
        <taxon>Canidae</taxon>
        <taxon>Nyctereutes</taxon>
    </lineage>
</organism>
<accession>A0A811Z0X1</accession>
<gene>
    <name evidence="5" type="ORF">NYPRO_LOCUS16485</name>
</gene>
<sequence>MPILQIKKLILALGASFPRWPRKGNSHMQPSCCANCTQCVPLDEDIRKPVIGDTAEATAIRDISKVSVLSNYVLPKLSMRPQYCVGWAVCSKAVRTHSCAAQVDQIPSTLGHVGAAPRPWDGHRTCLRSLWGEACTCHFSWCTEHEGSAWPWTCCGGWDSLPLCCEPRSLTYKRRKMLLTSRGLKGI</sequence>
<reference evidence="5" key="1">
    <citation type="submission" date="2020-12" db="EMBL/GenBank/DDBJ databases">
        <authorList>
            <consortium name="Molecular Ecology Group"/>
        </authorList>
    </citation>
    <scope>NUCLEOTIDE SEQUENCE</scope>
    <source>
        <strain evidence="5">TBG_1078</strain>
    </source>
</reference>
<dbReference type="Pfam" id="PF01283">
    <property type="entry name" value="Ribosomal_S26e"/>
    <property type="match status" value="1"/>
</dbReference>
<protein>
    <recommendedName>
        <fullName evidence="4">40S ribosomal protein S26</fullName>
    </recommendedName>
</protein>
<proteinExistence type="inferred from homology"/>
<dbReference type="InterPro" id="IPR000892">
    <property type="entry name" value="Ribosomal_eS26"/>
</dbReference>
<evidence type="ECO:0000256" key="3">
    <source>
        <dbReference type="ARBA" id="ARBA00023274"/>
    </source>
</evidence>
<dbReference type="GO" id="GO:0003735">
    <property type="term" value="F:structural constituent of ribosome"/>
    <property type="evidence" value="ECO:0007669"/>
    <property type="project" value="InterPro"/>
</dbReference>
<dbReference type="Proteomes" id="UP000645828">
    <property type="component" value="Unassembled WGS sequence"/>
</dbReference>
<keyword evidence="3 4" id="KW-0687">Ribonucleoprotein</keyword>
<dbReference type="PANTHER" id="PTHR12538:SF7">
    <property type="entry name" value="SMALL RIBOSOMAL SUBUNIT PROTEIN ES26-RELATED"/>
    <property type="match status" value="1"/>
</dbReference>
<evidence type="ECO:0000256" key="4">
    <source>
        <dbReference type="RuleBase" id="RU363128"/>
    </source>
</evidence>
<dbReference type="GO" id="GO:0022627">
    <property type="term" value="C:cytosolic small ribosomal subunit"/>
    <property type="evidence" value="ECO:0007669"/>
    <property type="project" value="TreeGrafter"/>
</dbReference>
<evidence type="ECO:0000256" key="2">
    <source>
        <dbReference type="ARBA" id="ARBA00022980"/>
    </source>
</evidence>